<dbReference type="AlphaFoldDB" id="A0A7D4C4N0"/>
<organism evidence="2 3">
    <name type="scientific">Erythrobacter mangrovi</name>
    <dbReference type="NCBI Taxonomy" id="2739433"/>
    <lineage>
        <taxon>Bacteria</taxon>
        <taxon>Pseudomonadati</taxon>
        <taxon>Pseudomonadota</taxon>
        <taxon>Alphaproteobacteria</taxon>
        <taxon>Sphingomonadales</taxon>
        <taxon>Erythrobacteraceae</taxon>
        <taxon>Erythrobacter/Porphyrobacter group</taxon>
        <taxon>Erythrobacter</taxon>
    </lineage>
</organism>
<dbReference type="EMBL" id="CP053921">
    <property type="protein sequence ID" value="QKG71445.1"/>
    <property type="molecule type" value="Genomic_DNA"/>
</dbReference>
<evidence type="ECO:0000313" key="3">
    <source>
        <dbReference type="Proteomes" id="UP000504693"/>
    </source>
</evidence>
<gene>
    <name evidence="2" type="ORF">HQR01_08755</name>
</gene>
<reference evidence="2 3" key="1">
    <citation type="submission" date="2020-05" db="EMBL/GenBank/DDBJ databases">
        <title>Erythrobacter mangrovi sp. nov., isolated from rhizosphere soil of mangrove plant (Kandelia candel).</title>
        <authorList>
            <person name="Ye Y.H."/>
        </authorList>
    </citation>
    <scope>NUCLEOTIDE SEQUENCE [LARGE SCALE GENOMIC DNA]</scope>
    <source>
        <strain evidence="2 3">EB310</strain>
    </source>
</reference>
<dbReference type="Proteomes" id="UP000504693">
    <property type="component" value="Chromosome"/>
</dbReference>
<evidence type="ECO:0000259" key="1">
    <source>
        <dbReference type="Pfam" id="PF07238"/>
    </source>
</evidence>
<protein>
    <submittedName>
        <fullName evidence="2">PilZ domain-containing protein</fullName>
    </submittedName>
</protein>
<accession>A0A7D4C4N0</accession>
<dbReference type="GO" id="GO:0035438">
    <property type="term" value="F:cyclic-di-GMP binding"/>
    <property type="evidence" value="ECO:0007669"/>
    <property type="project" value="InterPro"/>
</dbReference>
<keyword evidence="3" id="KW-1185">Reference proteome</keyword>
<name>A0A7D4C4N0_9SPHN</name>
<dbReference type="KEGG" id="emv:HQR01_08755"/>
<dbReference type="Gene3D" id="2.40.10.220">
    <property type="entry name" value="predicted glycosyltransferase like domains"/>
    <property type="match status" value="1"/>
</dbReference>
<dbReference type="SUPFAM" id="SSF141371">
    <property type="entry name" value="PilZ domain-like"/>
    <property type="match status" value="1"/>
</dbReference>
<dbReference type="InterPro" id="IPR009875">
    <property type="entry name" value="PilZ_domain"/>
</dbReference>
<proteinExistence type="predicted"/>
<feature type="domain" description="PilZ" evidence="1">
    <location>
        <begin position="14"/>
        <end position="91"/>
    </location>
</feature>
<sequence>MASVPVANSFQTDRRSVRRWLVDCPASLRTTAGTHHGRLTDLSEKGARFEGPGLPPEGADAMLDWGLNEVFCRIAWRKDGACGVYFEQPIPTYLVEETAHGVEESSMPVAQCGNIPLGQKRARLGTSSTD</sequence>
<dbReference type="Pfam" id="PF07238">
    <property type="entry name" value="PilZ"/>
    <property type="match status" value="1"/>
</dbReference>
<evidence type="ECO:0000313" key="2">
    <source>
        <dbReference type="EMBL" id="QKG71445.1"/>
    </source>
</evidence>